<protein>
    <submittedName>
        <fullName evidence="1">Uncharacterized protein</fullName>
    </submittedName>
</protein>
<evidence type="ECO:0000313" key="1">
    <source>
        <dbReference type="EMBL" id="KAL2544625.1"/>
    </source>
</evidence>
<comment type="caution">
    <text evidence="1">The sequence shown here is derived from an EMBL/GenBank/DDBJ whole genome shotgun (WGS) entry which is preliminary data.</text>
</comment>
<dbReference type="Proteomes" id="UP001604277">
    <property type="component" value="Unassembled WGS sequence"/>
</dbReference>
<name>A0ABD1W862_9LAMI</name>
<gene>
    <name evidence="1" type="ORF">Fot_13858</name>
</gene>
<organism evidence="1 2">
    <name type="scientific">Forsythia ovata</name>
    <dbReference type="NCBI Taxonomy" id="205694"/>
    <lineage>
        <taxon>Eukaryota</taxon>
        <taxon>Viridiplantae</taxon>
        <taxon>Streptophyta</taxon>
        <taxon>Embryophyta</taxon>
        <taxon>Tracheophyta</taxon>
        <taxon>Spermatophyta</taxon>
        <taxon>Magnoliopsida</taxon>
        <taxon>eudicotyledons</taxon>
        <taxon>Gunneridae</taxon>
        <taxon>Pentapetalae</taxon>
        <taxon>asterids</taxon>
        <taxon>lamiids</taxon>
        <taxon>Lamiales</taxon>
        <taxon>Oleaceae</taxon>
        <taxon>Forsythieae</taxon>
        <taxon>Forsythia</taxon>
    </lineage>
</organism>
<reference evidence="2" key="1">
    <citation type="submission" date="2024-07" db="EMBL/GenBank/DDBJ databases">
        <title>Two chromosome-level genome assemblies of Korean endemic species Abeliophyllum distichum and Forsythia ovata (Oleaceae).</title>
        <authorList>
            <person name="Jang H."/>
        </authorList>
    </citation>
    <scope>NUCLEOTIDE SEQUENCE [LARGE SCALE GENOMIC DNA]</scope>
</reference>
<dbReference type="EMBL" id="JBFOLJ010000004">
    <property type="protein sequence ID" value="KAL2544625.1"/>
    <property type="molecule type" value="Genomic_DNA"/>
</dbReference>
<evidence type="ECO:0000313" key="2">
    <source>
        <dbReference type="Proteomes" id="UP001604277"/>
    </source>
</evidence>
<sequence length="133" mass="14843">MWLADKPRMRKGVEPKLGCQQQATLIPIANLDTPGVTSPLTHLRSESVDLQEVEADLRVLILNEKDELFAFFVDLIPLVRTLEIFQSALKGPYLDRQIPKLSDSKEDMALSAASGFFKSSPRSASFCLQAFHP</sequence>
<proteinExistence type="predicted"/>
<dbReference type="AlphaFoldDB" id="A0ABD1W862"/>
<accession>A0ABD1W862</accession>
<keyword evidence="2" id="KW-1185">Reference proteome</keyword>